<dbReference type="InterPro" id="IPR007527">
    <property type="entry name" value="Znf_SWIM"/>
</dbReference>
<reference evidence="2" key="1">
    <citation type="submission" date="2013-08" db="EMBL/GenBank/DDBJ databases">
        <authorList>
            <person name="Mendez C."/>
            <person name="Richter M."/>
            <person name="Ferrer M."/>
            <person name="Sanchez J."/>
        </authorList>
    </citation>
    <scope>NUCLEOTIDE SEQUENCE</scope>
</reference>
<dbReference type="Pfam" id="PF04434">
    <property type="entry name" value="SWIM"/>
    <property type="match status" value="1"/>
</dbReference>
<name>T1AC31_9ZZZZ</name>
<sequence length="163" mass="17864">LSLFPKQKRDMETSCSCPDWANPCKHIAATFYILAETFDTDPFLIFAWRGKTKDELIAELREMRGNIRGSDIGGTSSDGVNPGVDVAEREEAAPLPTSPEEFFKAGIGLDELKIKPWATETPDALLRQVGHPPEELGIDDPSTLFSPAYEMIARAAERIALGG</sequence>
<proteinExistence type="predicted"/>
<accession>T1AC31</accession>
<dbReference type="EMBL" id="AUZY01006488">
    <property type="protein sequence ID" value="EQD54168.1"/>
    <property type="molecule type" value="Genomic_DNA"/>
</dbReference>
<evidence type="ECO:0000313" key="2">
    <source>
        <dbReference type="EMBL" id="EQD54168.1"/>
    </source>
</evidence>
<organism evidence="2">
    <name type="scientific">mine drainage metagenome</name>
    <dbReference type="NCBI Taxonomy" id="410659"/>
    <lineage>
        <taxon>unclassified sequences</taxon>
        <taxon>metagenomes</taxon>
        <taxon>ecological metagenomes</taxon>
    </lineage>
</organism>
<dbReference type="PANTHER" id="PTHR38133:SF1">
    <property type="entry name" value="SLR1429 PROTEIN"/>
    <property type="match status" value="1"/>
</dbReference>
<reference evidence="2" key="2">
    <citation type="journal article" date="2014" name="ISME J.">
        <title>Microbial stratification in low pH oxic and suboxic macroscopic growths along an acid mine drainage.</title>
        <authorList>
            <person name="Mendez-Garcia C."/>
            <person name="Mesa V."/>
            <person name="Sprenger R.R."/>
            <person name="Richter M."/>
            <person name="Diez M.S."/>
            <person name="Solano J."/>
            <person name="Bargiela R."/>
            <person name="Golyshina O.V."/>
            <person name="Manteca A."/>
            <person name="Ramos J.L."/>
            <person name="Gallego J.R."/>
            <person name="Llorente I."/>
            <person name="Martins Dos Santos V.A."/>
            <person name="Jensen O.N."/>
            <person name="Pelaez A.I."/>
            <person name="Sanchez J."/>
            <person name="Ferrer M."/>
        </authorList>
    </citation>
    <scope>NUCLEOTIDE SEQUENCE</scope>
</reference>
<evidence type="ECO:0000259" key="1">
    <source>
        <dbReference type="PROSITE" id="PS50966"/>
    </source>
</evidence>
<comment type="caution">
    <text evidence="2">The sequence shown here is derived from an EMBL/GenBank/DDBJ whole genome shotgun (WGS) entry which is preliminary data.</text>
</comment>
<dbReference type="GO" id="GO:0008270">
    <property type="term" value="F:zinc ion binding"/>
    <property type="evidence" value="ECO:0007669"/>
    <property type="project" value="InterPro"/>
</dbReference>
<dbReference type="PANTHER" id="PTHR38133">
    <property type="entry name" value="SLR1429 PROTEIN"/>
    <property type="match status" value="1"/>
</dbReference>
<protein>
    <submittedName>
        <fullName evidence="2">Zinc finger SWIM domain protein</fullName>
    </submittedName>
</protein>
<dbReference type="AlphaFoldDB" id="T1AC31"/>
<dbReference type="PROSITE" id="PS50966">
    <property type="entry name" value="ZF_SWIM"/>
    <property type="match status" value="1"/>
</dbReference>
<feature type="non-terminal residue" evidence="2">
    <location>
        <position position="1"/>
    </location>
</feature>
<gene>
    <name evidence="2" type="ORF">B1B_09806</name>
</gene>
<feature type="domain" description="SWIM-type" evidence="1">
    <location>
        <begin position="1"/>
        <end position="35"/>
    </location>
</feature>